<evidence type="ECO:0000256" key="10">
    <source>
        <dbReference type="ARBA" id="ARBA00034345"/>
    </source>
</evidence>
<feature type="domain" description="Acyl-CoA dehydrogenase/oxidase N-terminal" evidence="16">
    <location>
        <begin position="74"/>
        <end position="169"/>
    </location>
</feature>
<dbReference type="GO" id="GO:0050660">
    <property type="term" value="F:flavin adenine dinucleotide binding"/>
    <property type="evidence" value="ECO:0007669"/>
    <property type="project" value="InterPro"/>
</dbReference>
<evidence type="ECO:0000256" key="8">
    <source>
        <dbReference type="ARBA" id="ARBA00034317"/>
    </source>
</evidence>
<proteinExistence type="inferred from homology"/>
<keyword evidence="3" id="KW-0288">FMN</keyword>
<sequence length="451" mass="47469">MSPSPAHAASTAPAAPAAPATTPAAPAASTAPAAPAVPAAHRILERPATPHTPWGAPSSPGELARWDDVALRVGEQLAADAVERDAAGQDPSAELRLLKDSGLVDLIIPREFGGGGGTWEAGLRAVRLLSRHDASIAQLLAYHYANVSAVAFYGGAEVQERLFRASAAGSWIWGDAVNPVDPAFSLTPEEAGEGFRLNGRKRFCTGASVGEVTLVNAEIAAGPLAGTTAAFVVGRERPGVRFDEAWDSLGQRLSASGGVTYDDVRVLPEDLVGPVGEVPFSTLVTPLIQLAFSNLYLGIAEGALQRGREITLARRNSWFLSSAEDYAHDPYVERLYGELLAKLKAGLALADGLNRRSAHHLGRGGGLTAAERGEYAVEIAALKIVATDVGLDTTQRIYEATGASSATPGSGLDLFWRNVRTHTLHDPVDYKRAEVGAHFLRGELQPISLYT</sequence>
<reference evidence="18" key="1">
    <citation type="submission" date="2022-06" db="EMBL/GenBank/DDBJ databases">
        <title>Rothia sp. isolated from sandalwood seedling.</title>
        <authorList>
            <person name="Tuikhar N."/>
            <person name="Kirdat K."/>
            <person name="Thorat V."/>
            <person name="Swetha P."/>
            <person name="Padma S."/>
            <person name="Sundararaj R."/>
            <person name="Yadav A."/>
        </authorList>
    </citation>
    <scope>NUCLEOTIDE SEQUENCE</scope>
    <source>
        <strain evidence="18">AR01</strain>
    </source>
</reference>
<evidence type="ECO:0000313" key="18">
    <source>
        <dbReference type="EMBL" id="MCP3426395.1"/>
    </source>
</evidence>
<dbReference type="InterPro" id="IPR036250">
    <property type="entry name" value="AcylCo_DH-like_C"/>
</dbReference>
<feature type="domain" description="Acyl-CoA oxidase/dehydrogenase middle" evidence="15">
    <location>
        <begin position="188"/>
        <end position="264"/>
    </location>
</feature>
<dbReference type="PANTHER" id="PTHR43884:SF12">
    <property type="entry name" value="ISOVALERYL-COA DEHYDROGENASE, MITOCHONDRIAL-RELATED"/>
    <property type="match status" value="1"/>
</dbReference>
<dbReference type="Gene3D" id="2.40.110.10">
    <property type="entry name" value="Butyryl-CoA Dehydrogenase, subunit A, domain 2"/>
    <property type="match status" value="1"/>
</dbReference>
<keyword evidence="4" id="KW-0547">Nucleotide-binding</keyword>
<evidence type="ECO:0000259" key="16">
    <source>
        <dbReference type="Pfam" id="PF02771"/>
    </source>
</evidence>
<comment type="catalytic activity">
    <reaction evidence="12">
        <text>dibenzothiophene 5-oxide + FMNH2 + O2 = dibenzothiophene 5,5-dioxide + FMN + H2O + H(+)</text>
        <dbReference type="Rhea" id="RHEA:49080"/>
        <dbReference type="ChEBI" id="CHEBI:15377"/>
        <dbReference type="ChEBI" id="CHEBI:15378"/>
        <dbReference type="ChEBI" id="CHEBI:15379"/>
        <dbReference type="ChEBI" id="CHEBI:23683"/>
        <dbReference type="ChEBI" id="CHEBI:57618"/>
        <dbReference type="ChEBI" id="CHEBI:58210"/>
        <dbReference type="ChEBI" id="CHEBI:90356"/>
    </reaction>
</comment>
<evidence type="ECO:0000256" key="2">
    <source>
        <dbReference type="ARBA" id="ARBA00022630"/>
    </source>
</evidence>
<evidence type="ECO:0000256" key="3">
    <source>
        <dbReference type="ARBA" id="ARBA00022643"/>
    </source>
</evidence>
<dbReference type="SUPFAM" id="SSF56645">
    <property type="entry name" value="Acyl-CoA dehydrogenase NM domain-like"/>
    <property type="match status" value="1"/>
</dbReference>
<dbReference type="InterPro" id="IPR009100">
    <property type="entry name" value="AcylCoA_DH/oxidase_NM_dom_sf"/>
</dbReference>
<evidence type="ECO:0000256" key="13">
    <source>
        <dbReference type="ARBA" id="ARBA00049456"/>
    </source>
</evidence>
<dbReference type="EC" id="1.14.14.21" evidence="9"/>
<keyword evidence="2" id="KW-0285">Flavoprotein</keyword>
<evidence type="ECO:0000313" key="19">
    <source>
        <dbReference type="Proteomes" id="UP001139502"/>
    </source>
</evidence>
<comment type="pathway">
    <text evidence="7">Sulfur metabolism; dibenzothiophene degradation.</text>
</comment>
<evidence type="ECO:0000256" key="14">
    <source>
        <dbReference type="SAM" id="MobiDB-lite"/>
    </source>
</evidence>
<dbReference type="Pfam" id="PF02771">
    <property type="entry name" value="Acyl-CoA_dh_N"/>
    <property type="match status" value="1"/>
</dbReference>
<dbReference type="SUPFAM" id="SSF47203">
    <property type="entry name" value="Acyl-CoA dehydrogenase C-terminal domain-like"/>
    <property type="match status" value="1"/>
</dbReference>
<dbReference type="InterPro" id="IPR013107">
    <property type="entry name" value="Acyl-CoA_DH_C"/>
</dbReference>
<evidence type="ECO:0000256" key="4">
    <source>
        <dbReference type="ARBA" id="ARBA00022741"/>
    </source>
</evidence>
<dbReference type="PANTHER" id="PTHR43884">
    <property type="entry name" value="ACYL-COA DEHYDROGENASE"/>
    <property type="match status" value="1"/>
</dbReference>
<feature type="region of interest" description="Disordered" evidence="14">
    <location>
        <begin position="1"/>
        <end position="37"/>
    </location>
</feature>
<evidence type="ECO:0000256" key="9">
    <source>
        <dbReference type="ARBA" id="ARBA00034328"/>
    </source>
</evidence>
<protein>
    <recommendedName>
        <fullName evidence="10">Dibenzothiophene monooxygenase</fullName>
        <ecNumber evidence="9">1.14.14.21</ecNumber>
    </recommendedName>
</protein>
<dbReference type="GO" id="GO:0006552">
    <property type="term" value="P:L-leucine catabolic process"/>
    <property type="evidence" value="ECO:0007669"/>
    <property type="project" value="TreeGrafter"/>
</dbReference>
<dbReference type="InterPro" id="IPR013786">
    <property type="entry name" value="AcylCoA_DH/ox_N"/>
</dbReference>
<dbReference type="RefSeq" id="WP_254167025.1">
    <property type="nucleotide sequence ID" value="NZ_JANAFB010000024.1"/>
</dbReference>
<keyword evidence="5" id="KW-0560">Oxidoreductase</keyword>
<organism evidence="18 19">
    <name type="scientific">Rothia santali</name>
    <dbReference type="NCBI Taxonomy" id="2949643"/>
    <lineage>
        <taxon>Bacteria</taxon>
        <taxon>Bacillati</taxon>
        <taxon>Actinomycetota</taxon>
        <taxon>Actinomycetes</taxon>
        <taxon>Micrococcales</taxon>
        <taxon>Micrococcaceae</taxon>
        <taxon>Rothia</taxon>
    </lineage>
</organism>
<dbReference type="GO" id="GO:0005737">
    <property type="term" value="C:cytoplasm"/>
    <property type="evidence" value="ECO:0007669"/>
    <property type="project" value="UniProtKB-SubCell"/>
</dbReference>
<dbReference type="Gene3D" id="1.20.140.10">
    <property type="entry name" value="Butyryl-CoA Dehydrogenase, subunit A, domain 3"/>
    <property type="match status" value="1"/>
</dbReference>
<evidence type="ECO:0000259" key="15">
    <source>
        <dbReference type="Pfam" id="PF02770"/>
    </source>
</evidence>
<keyword evidence="6" id="KW-0503">Monooxygenase</keyword>
<dbReference type="Proteomes" id="UP001139502">
    <property type="component" value="Unassembled WGS sequence"/>
</dbReference>
<evidence type="ECO:0000256" key="1">
    <source>
        <dbReference type="ARBA" id="ARBA00004496"/>
    </source>
</evidence>
<gene>
    <name evidence="18" type="ORF">NBM05_10375</name>
</gene>
<accession>A0A9X2HE18</accession>
<comment type="subcellular location">
    <subcellularLocation>
        <location evidence="1">Cytoplasm</location>
    </subcellularLocation>
</comment>
<dbReference type="Pfam" id="PF02770">
    <property type="entry name" value="Acyl-CoA_dh_M"/>
    <property type="match status" value="1"/>
</dbReference>
<dbReference type="AlphaFoldDB" id="A0A9X2HE18"/>
<evidence type="ECO:0000256" key="7">
    <source>
        <dbReference type="ARBA" id="ARBA00034307"/>
    </source>
</evidence>
<evidence type="ECO:0000256" key="6">
    <source>
        <dbReference type="ARBA" id="ARBA00023033"/>
    </source>
</evidence>
<feature type="domain" description="Acyl-CoA dehydrogenase C-terminal" evidence="17">
    <location>
        <begin position="291"/>
        <end position="426"/>
    </location>
</feature>
<dbReference type="GO" id="GO:0004497">
    <property type="term" value="F:monooxygenase activity"/>
    <property type="evidence" value="ECO:0007669"/>
    <property type="project" value="UniProtKB-KW"/>
</dbReference>
<dbReference type="EMBL" id="JANAFB010000024">
    <property type="protein sequence ID" value="MCP3426395.1"/>
    <property type="molecule type" value="Genomic_DNA"/>
</dbReference>
<dbReference type="Gene3D" id="1.10.540.10">
    <property type="entry name" value="Acyl-CoA dehydrogenase/oxidase, N-terminal domain"/>
    <property type="match status" value="1"/>
</dbReference>
<evidence type="ECO:0000256" key="12">
    <source>
        <dbReference type="ARBA" id="ARBA00048445"/>
    </source>
</evidence>
<dbReference type="InterPro" id="IPR037069">
    <property type="entry name" value="AcylCoA_DH/ox_N_sf"/>
</dbReference>
<dbReference type="InterPro" id="IPR046373">
    <property type="entry name" value="Acyl-CoA_Oxase/DH_mid-dom_sf"/>
</dbReference>
<evidence type="ECO:0000256" key="11">
    <source>
        <dbReference type="ARBA" id="ARBA00047859"/>
    </source>
</evidence>
<dbReference type="InterPro" id="IPR006091">
    <property type="entry name" value="Acyl-CoA_Oxase/DH_mid-dom"/>
</dbReference>
<keyword evidence="19" id="KW-1185">Reference proteome</keyword>
<evidence type="ECO:0000256" key="5">
    <source>
        <dbReference type="ARBA" id="ARBA00023002"/>
    </source>
</evidence>
<dbReference type="Pfam" id="PF08028">
    <property type="entry name" value="Acyl-CoA_dh_2"/>
    <property type="match status" value="1"/>
</dbReference>
<evidence type="ECO:0000259" key="17">
    <source>
        <dbReference type="Pfam" id="PF08028"/>
    </source>
</evidence>
<comment type="catalytic activity">
    <reaction evidence="11">
        <text>dibenzothiophene + FMNH2 + O2 = dibenzothiophene 5-oxide + FMN + H2O + H(+)</text>
        <dbReference type="Rhea" id="RHEA:49076"/>
        <dbReference type="ChEBI" id="CHEBI:15377"/>
        <dbReference type="ChEBI" id="CHEBI:15378"/>
        <dbReference type="ChEBI" id="CHEBI:15379"/>
        <dbReference type="ChEBI" id="CHEBI:23681"/>
        <dbReference type="ChEBI" id="CHEBI:23683"/>
        <dbReference type="ChEBI" id="CHEBI:57618"/>
        <dbReference type="ChEBI" id="CHEBI:58210"/>
    </reaction>
</comment>
<comment type="caution">
    <text evidence="18">The sequence shown here is derived from an EMBL/GenBank/DDBJ whole genome shotgun (WGS) entry which is preliminary data.</text>
</comment>
<comment type="catalytic activity">
    <reaction evidence="13">
        <text>dibenzothiophene + 2 FMNH2 + 2 O2 = dibenzothiophene 5,5-dioxide + 2 FMN + 2 H2O + 2 H(+)</text>
        <dbReference type="Rhea" id="RHEA:49072"/>
        <dbReference type="ChEBI" id="CHEBI:15377"/>
        <dbReference type="ChEBI" id="CHEBI:15378"/>
        <dbReference type="ChEBI" id="CHEBI:15379"/>
        <dbReference type="ChEBI" id="CHEBI:23681"/>
        <dbReference type="ChEBI" id="CHEBI:57618"/>
        <dbReference type="ChEBI" id="CHEBI:58210"/>
        <dbReference type="ChEBI" id="CHEBI:90356"/>
        <dbReference type="EC" id="1.14.14.21"/>
    </reaction>
</comment>
<name>A0A9X2HE18_9MICC</name>
<dbReference type="GO" id="GO:0008470">
    <property type="term" value="F:3-methylbutanoyl-CoA dehydrogenase activity"/>
    <property type="evidence" value="ECO:0007669"/>
    <property type="project" value="TreeGrafter"/>
</dbReference>
<comment type="similarity">
    <text evidence="8">Belongs to the DszC flavin monooxygenase family.</text>
</comment>